<comment type="caution">
    <text evidence="4">The sequence shown here is derived from an EMBL/GenBank/DDBJ whole genome shotgun (WGS) entry which is preliminary data.</text>
</comment>
<gene>
    <name evidence="4" type="ORF">ACFFHQ_04340</name>
</gene>
<evidence type="ECO:0000256" key="2">
    <source>
        <dbReference type="PROSITE-ProRule" id="PRU00169"/>
    </source>
</evidence>
<proteinExistence type="predicted"/>
<dbReference type="PANTHER" id="PTHR44591">
    <property type="entry name" value="STRESS RESPONSE REGULATOR PROTEIN 1"/>
    <property type="match status" value="1"/>
</dbReference>
<reference evidence="4 5" key="1">
    <citation type="submission" date="2024-09" db="EMBL/GenBank/DDBJ databases">
        <authorList>
            <person name="Sun Q."/>
            <person name="Mori K."/>
        </authorList>
    </citation>
    <scope>NUCLEOTIDE SEQUENCE [LARGE SCALE GENOMIC DNA]</scope>
    <source>
        <strain evidence="4 5">CCM 7224</strain>
    </source>
</reference>
<dbReference type="CDD" id="cd17574">
    <property type="entry name" value="REC_OmpR"/>
    <property type="match status" value="1"/>
</dbReference>
<keyword evidence="5" id="KW-1185">Reference proteome</keyword>
<dbReference type="InterPro" id="IPR001789">
    <property type="entry name" value="Sig_transdc_resp-reg_receiver"/>
</dbReference>
<dbReference type="InterPro" id="IPR050595">
    <property type="entry name" value="Bact_response_regulator"/>
</dbReference>
<dbReference type="PROSITE" id="PS50110">
    <property type="entry name" value="RESPONSE_REGULATORY"/>
    <property type="match status" value="1"/>
</dbReference>
<dbReference type="PANTHER" id="PTHR44591:SF3">
    <property type="entry name" value="RESPONSE REGULATORY DOMAIN-CONTAINING PROTEIN"/>
    <property type="match status" value="1"/>
</dbReference>
<evidence type="ECO:0000313" key="4">
    <source>
        <dbReference type="EMBL" id="MFC0296703.1"/>
    </source>
</evidence>
<dbReference type="Gene3D" id="3.40.50.2300">
    <property type="match status" value="1"/>
</dbReference>
<sequence length="129" mass="14794">MKQILLVEDEEVLRMLAADLLADEGYKVDEAADGAEALKRLRERDYDLVLLDYMLPFYSGVEVLEHFRRECPEKRPKVIMLSAKTQPADRERALAAGADLFIEKPYRPFEFVKKVNEVLHETDGSPLSP</sequence>
<protein>
    <submittedName>
        <fullName evidence="4">Response regulator</fullName>
    </submittedName>
</protein>
<feature type="domain" description="Response regulatory" evidence="3">
    <location>
        <begin position="3"/>
        <end position="119"/>
    </location>
</feature>
<dbReference type="SMART" id="SM00448">
    <property type="entry name" value="REC"/>
    <property type="match status" value="1"/>
</dbReference>
<feature type="modified residue" description="4-aspartylphosphate" evidence="2">
    <location>
        <position position="52"/>
    </location>
</feature>
<accession>A0ABV6GR69</accession>
<evidence type="ECO:0000259" key="3">
    <source>
        <dbReference type="PROSITE" id="PS50110"/>
    </source>
</evidence>
<keyword evidence="1 2" id="KW-0597">Phosphoprotein</keyword>
<name>A0ABV6GR69_9BACL</name>
<evidence type="ECO:0000313" key="5">
    <source>
        <dbReference type="Proteomes" id="UP001589785"/>
    </source>
</evidence>
<dbReference type="Proteomes" id="UP001589785">
    <property type="component" value="Unassembled WGS sequence"/>
</dbReference>
<dbReference type="RefSeq" id="WP_066232984.1">
    <property type="nucleotide sequence ID" value="NZ_JBHLVN010000020.1"/>
</dbReference>
<dbReference type="SUPFAM" id="SSF52172">
    <property type="entry name" value="CheY-like"/>
    <property type="match status" value="1"/>
</dbReference>
<dbReference type="InterPro" id="IPR011006">
    <property type="entry name" value="CheY-like_superfamily"/>
</dbReference>
<evidence type="ECO:0000256" key="1">
    <source>
        <dbReference type="ARBA" id="ARBA00022553"/>
    </source>
</evidence>
<dbReference type="Pfam" id="PF00072">
    <property type="entry name" value="Response_reg"/>
    <property type="match status" value="1"/>
</dbReference>
<dbReference type="EMBL" id="JBHLVN010000020">
    <property type="protein sequence ID" value="MFC0296703.1"/>
    <property type="molecule type" value="Genomic_DNA"/>
</dbReference>
<organism evidence="4 5">
    <name type="scientific">Geobacillus jurassicus</name>
    <dbReference type="NCBI Taxonomy" id="235932"/>
    <lineage>
        <taxon>Bacteria</taxon>
        <taxon>Bacillati</taxon>
        <taxon>Bacillota</taxon>
        <taxon>Bacilli</taxon>
        <taxon>Bacillales</taxon>
        <taxon>Anoxybacillaceae</taxon>
        <taxon>Geobacillus</taxon>
    </lineage>
</organism>